<name>A0A4D4JBQ2_9PSEU</name>
<feature type="chain" id="PRO_5020606664" evidence="1">
    <location>
        <begin position="25"/>
        <end position="131"/>
    </location>
</feature>
<feature type="signal peptide" evidence="1">
    <location>
        <begin position="1"/>
        <end position="24"/>
    </location>
</feature>
<keyword evidence="3" id="KW-1185">Reference proteome</keyword>
<evidence type="ECO:0000313" key="3">
    <source>
        <dbReference type="Proteomes" id="UP000298860"/>
    </source>
</evidence>
<accession>A0A4D4JBQ2</accession>
<dbReference type="RefSeq" id="WP_137814370.1">
    <property type="nucleotide sequence ID" value="NZ_BJFL01000013.1"/>
</dbReference>
<dbReference type="EMBL" id="BJFL01000013">
    <property type="protein sequence ID" value="GDY31283.1"/>
    <property type="molecule type" value="Genomic_DNA"/>
</dbReference>
<organism evidence="2 3">
    <name type="scientific">Gandjariella thermophila</name>
    <dbReference type="NCBI Taxonomy" id="1931992"/>
    <lineage>
        <taxon>Bacteria</taxon>
        <taxon>Bacillati</taxon>
        <taxon>Actinomycetota</taxon>
        <taxon>Actinomycetes</taxon>
        <taxon>Pseudonocardiales</taxon>
        <taxon>Pseudonocardiaceae</taxon>
        <taxon>Gandjariella</taxon>
    </lineage>
</organism>
<evidence type="ECO:0000256" key="1">
    <source>
        <dbReference type="SAM" id="SignalP"/>
    </source>
</evidence>
<gene>
    <name evidence="2" type="ORF">GTS_29160</name>
</gene>
<reference evidence="3" key="1">
    <citation type="submission" date="2019-04" db="EMBL/GenBank/DDBJ databases">
        <title>Draft genome sequence of Pseudonocardiaceae bacterium SL3-2-4.</title>
        <authorList>
            <person name="Ningsih F."/>
            <person name="Yokota A."/>
            <person name="Sakai Y."/>
            <person name="Nanatani K."/>
            <person name="Yabe S."/>
            <person name="Oetari A."/>
            <person name="Sjamsuridzal W."/>
        </authorList>
    </citation>
    <scope>NUCLEOTIDE SEQUENCE [LARGE SCALE GENOMIC DNA]</scope>
    <source>
        <strain evidence="3">SL3-2-4</strain>
    </source>
</reference>
<comment type="caution">
    <text evidence="2">The sequence shown here is derived from an EMBL/GenBank/DDBJ whole genome shotgun (WGS) entry which is preliminary data.</text>
</comment>
<sequence>MRKFILGSVAAAAALLLAPAVAEAATPVHYPAPAPVSTGTAYPASFPGYYPSYTPGCSFTPHHLYSGEGIRAFCESGPGWDYRVVARCGNTRTEWLEFGEIVPIGRDSSSVQCRGSDFDPGHVLDYRVDFF</sequence>
<dbReference type="Proteomes" id="UP000298860">
    <property type="component" value="Unassembled WGS sequence"/>
</dbReference>
<evidence type="ECO:0000313" key="2">
    <source>
        <dbReference type="EMBL" id="GDY31283.1"/>
    </source>
</evidence>
<keyword evidence="1" id="KW-0732">Signal</keyword>
<dbReference type="AlphaFoldDB" id="A0A4D4JBQ2"/>
<proteinExistence type="predicted"/>
<protein>
    <submittedName>
        <fullName evidence="2">Uncharacterized protein</fullName>
    </submittedName>
</protein>